<feature type="transmembrane region" description="Helical" evidence="1">
    <location>
        <begin position="33"/>
        <end position="50"/>
    </location>
</feature>
<keyword evidence="1" id="KW-1133">Transmembrane helix</keyword>
<organism evidence="4 5">
    <name type="scientific">Dactylosporangium vinaceum</name>
    <dbReference type="NCBI Taxonomy" id="53362"/>
    <lineage>
        <taxon>Bacteria</taxon>
        <taxon>Bacillati</taxon>
        <taxon>Actinomycetota</taxon>
        <taxon>Actinomycetes</taxon>
        <taxon>Micromonosporales</taxon>
        <taxon>Micromonosporaceae</taxon>
        <taxon>Dactylosporangium</taxon>
    </lineage>
</organism>
<dbReference type="SUPFAM" id="SSF55785">
    <property type="entry name" value="PYP-like sensor domain (PAS domain)"/>
    <property type="match status" value="1"/>
</dbReference>
<dbReference type="Proteomes" id="UP001589608">
    <property type="component" value="Unassembled WGS sequence"/>
</dbReference>
<comment type="caution">
    <text evidence="4">The sequence shown here is derived from an EMBL/GenBank/DDBJ whole genome shotgun (WGS) entry which is preliminary data.</text>
</comment>
<feature type="transmembrane region" description="Helical" evidence="1">
    <location>
        <begin position="155"/>
        <end position="175"/>
    </location>
</feature>
<dbReference type="NCBIfam" id="TIGR00229">
    <property type="entry name" value="sensory_box"/>
    <property type="match status" value="1"/>
</dbReference>
<accession>A0ABV5MME2</accession>
<evidence type="ECO:0000313" key="4">
    <source>
        <dbReference type="EMBL" id="MFB9450028.1"/>
    </source>
</evidence>
<evidence type="ECO:0000256" key="1">
    <source>
        <dbReference type="SAM" id="Phobius"/>
    </source>
</evidence>
<keyword evidence="1" id="KW-0812">Transmembrane</keyword>
<feature type="domain" description="PAC" evidence="3">
    <location>
        <begin position="520"/>
        <end position="571"/>
    </location>
</feature>
<feature type="transmembrane region" description="Helical" evidence="1">
    <location>
        <begin position="123"/>
        <end position="143"/>
    </location>
</feature>
<dbReference type="SMART" id="SM00091">
    <property type="entry name" value="PAS"/>
    <property type="match status" value="1"/>
</dbReference>
<keyword evidence="5" id="KW-1185">Reference proteome</keyword>
<feature type="transmembrane region" description="Helical" evidence="1">
    <location>
        <begin position="219"/>
        <end position="237"/>
    </location>
</feature>
<feature type="transmembrane region" description="Helical" evidence="1">
    <location>
        <begin position="93"/>
        <end position="111"/>
    </location>
</feature>
<dbReference type="Gene3D" id="3.30.450.20">
    <property type="entry name" value="PAS domain"/>
    <property type="match status" value="1"/>
</dbReference>
<proteinExistence type="predicted"/>
<dbReference type="EMBL" id="JBHMCA010000070">
    <property type="protein sequence ID" value="MFB9450028.1"/>
    <property type="molecule type" value="Genomic_DNA"/>
</dbReference>
<dbReference type="Pfam" id="PF08448">
    <property type="entry name" value="PAS_4"/>
    <property type="match status" value="1"/>
</dbReference>
<name>A0ABV5MME2_9ACTN</name>
<dbReference type="PANTHER" id="PTHR44757:SF2">
    <property type="entry name" value="BIOFILM ARCHITECTURE MAINTENANCE PROTEIN MBAA"/>
    <property type="match status" value="1"/>
</dbReference>
<dbReference type="InterPro" id="IPR052155">
    <property type="entry name" value="Biofilm_reg_signaling"/>
</dbReference>
<feature type="transmembrane region" description="Helical" evidence="1">
    <location>
        <begin position="62"/>
        <end position="81"/>
    </location>
</feature>
<protein>
    <submittedName>
        <fullName evidence="4">PAS domain-containing protein</fullName>
    </submittedName>
</protein>
<evidence type="ECO:0000259" key="3">
    <source>
        <dbReference type="PROSITE" id="PS50113"/>
    </source>
</evidence>
<dbReference type="RefSeq" id="WP_223093381.1">
    <property type="nucleotide sequence ID" value="NZ_CP061913.1"/>
</dbReference>
<dbReference type="PROSITE" id="PS50113">
    <property type="entry name" value="PAC"/>
    <property type="match status" value="1"/>
</dbReference>
<dbReference type="InterPro" id="IPR035965">
    <property type="entry name" value="PAS-like_dom_sf"/>
</dbReference>
<dbReference type="InterPro" id="IPR013656">
    <property type="entry name" value="PAS_4"/>
</dbReference>
<gene>
    <name evidence="4" type="ORF">ACFFTR_43710</name>
</gene>
<reference evidence="4 5" key="1">
    <citation type="submission" date="2024-09" db="EMBL/GenBank/DDBJ databases">
        <authorList>
            <person name="Sun Q."/>
            <person name="Mori K."/>
        </authorList>
    </citation>
    <scope>NUCLEOTIDE SEQUENCE [LARGE SCALE GENOMIC DNA]</scope>
    <source>
        <strain evidence="4 5">JCM 3307</strain>
    </source>
</reference>
<feature type="transmembrane region" description="Helical" evidence="1">
    <location>
        <begin position="9"/>
        <end position="27"/>
    </location>
</feature>
<dbReference type="CDD" id="cd00130">
    <property type="entry name" value="PAS"/>
    <property type="match status" value="1"/>
</dbReference>
<dbReference type="InterPro" id="IPR000014">
    <property type="entry name" value="PAS"/>
</dbReference>
<feature type="transmembrane region" description="Helical" evidence="1">
    <location>
        <begin position="187"/>
        <end position="207"/>
    </location>
</feature>
<evidence type="ECO:0000313" key="5">
    <source>
        <dbReference type="Proteomes" id="UP001589608"/>
    </source>
</evidence>
<feature type="transmembrane region" description="Helical" evidence="1">
    <location>
        <begin position="258"/>
        <end position="276"/>
    </location>
</feature>
<dbReference type="PROSITE" id="PS50112">
    <property type="entry name" value="PAS"/>
    <property type="match status" value="1"/>
</dbReference>
<dbReference type="PANTHER" id="PTHR44757">
    <property type="entry name" value="DIGUANYLATE CYCLASE DGCP"/>
    <property type="match status" value="1"/>
</dbReference>
<keyword evidence="1" id="KW-0472">Membrane</keyword>
<evidence type="ECO:0000259" key="2">
    <source>
        <dbReference type="PROSITE" id="PS50112"/>
    </source>
</evidence>
<feature type="domain" description="PAS" evidence="2">
    <location>
        <begin position="448"/>
        <end position="516"/>
    </location>
</feature>
<sequence>MDKLEGRRLLAGYAGLMAALALVLAVWPALDSVVWAAIGLSSAGAIVAGISRHRPQHPGPWWALAAALVAMMIGDFVYGLITETQPEPPVLAELAYLAMFPIVAVALVGLTRGGAFLEDRSRLLDLLALGTAALLAGWVFIASPHMATGMSAADWSTQAAFTLGDVIVLVVTVRLLTASPRNSAAQLLAIGAAGMLVGDVAYGVAQADGGLHPGGPADFAYVLLYAAWGAAALDPSMARLTAPPPGAVRGPREPVRGLGLALLLACVAFAPLVLLVQALTGGVHDGPMIAVTSGITLVLLVVRLSDAVGQHAGALRRERALRETGTVLVGAHDAGQVAAAVKAAVATLLPAEAPHAIVVDFSLTDLLPLGELSTPRIQPVGDIPPLWGAKLSEWDHVLVCPLDAGVLYVAGRRRDLLTAVDAVSVVAGQAALALARIGLTEAASRRDSDDYLRAVTEHGGDVVLVLDDDQRIRYTSPSVTEVLGIWPTPFATLREIVAPEDRDQVARTVERARAEDRDGTRDQWSLRRPDGRRILLEVIFRDLRDDRLVRGMVVTLHDITEDRRAGHELLRRAFTDTPAAQNRDSSARKFTGP</sequence>
<dbReference type="InterPro" id="IPR000700">
    <property type="entry name" value="PAS-assoc_C"/>
</dbReference>